<proteinExistence type="inferred from homology"/>
<dbReference type="InterPro" id="IPR009009">
    <property type="entry name" value="RlpA-like_DPBB"/>
</dbReference>
<dbReference type="GO" id="GO:0008932">
    <property type="term" value="F:lytic endotransglycosylase activity"/>
    <property type="evidence" value="ECO:0007669"/>
    <property type="project" value="UniProtKB-UniRule"/>
</dbReference>
<dbReference type="PANTHER" id="PTHR34183">
    <property type="entry name" value="ENDOLYTIC PEPTIDOGLYCAN TRANSGLYCOSYLASE RLPA"/>
    <property type="match status" value="1"/>
</dbReference>
<keyword evidence="2 3" id="KW-0961">Cell wall biogenesis/degradation</keyword>
<feature type="signal peptide" evidence="3">
    <location>
        <begin position="1"/>
        <end position="24"/>
    </location>
</feature>
<evidence type="ECO:0000256" key="4">
    <source>
        <dbReference type="RuleBase" id="RU003495"/>
    </source>
</evidence>
<dbReference type="eggNOG" id="COG0797">
    <property type="taxonomic scope" value="Bacteria"/>
</dbReference>
<dbReference type="Proteomes" id="UP000009881">
    <property type="component" value="Unassembled WGS sequence"/>
</dbReference>
<dbReference type="PATRIC" id="fig|1238182.3.peg.3822"/>
<dbReference type="SUPFAM" id="SSF50685">
    <property type="entry name" value="Barwin-like endoglucanases"/>
    <property type="match status" value="1"/>
</dbReference>
<dbReference type="PANTHER" id="PTHR34183:SF1">
    <property type="entry name" value="ENDOLYTIC PEPTIDOGLYCAN TRANSGLYCOSYLASE RLPA"/>
    <property type="match status" value="1"/>
</dbReference>
<comment type="caution">
    <text evidence="6">The sequence shown here is derived from an EMBL/GenBank/DDBJ whole genome shotgun (WGS) entry which is preliminary data.</text>
</comment>
<sequence length="123" mass="13172" precursor="true">MRRLILLFAVALPLALSAPLDARADEEIQVGMASWYGAELAGNATASGEVFSPAKLTAAHPSLPLGTKVRVKNLENGRTVVVRINDRGPFAKNRIIDLSEKAARQLGMIDDGVARVRVVPLES</sequence>
<feature type="domain" description="RlpA-like protein double-psi beta-barrel" evidence="5">
    <location>
        <begin position="29"/>
        <end position="118"/>
    </location>
</feature>
<evidence type="ECO:0000313" key="7">
    <source>
        <dbReference type="Proteomes" id="UP000009881"/>
    </source>
</evidence>
<dbReference type="GO" id="GO:0000270">
    <property type="term" value="P:peptidoglycan metabolic process"/>
    <property type="evidence" value="ECO:0007669"/>
    <property type="project" value="UniProtKB-UniRule"/>
</dbReference>
<keyword evidence="1 3" id="KW-0456">Lyase</keyword>
<dbReference type="EMBL" id="ANHY01000020">
    <property type="protein sequence ID" value="EKV27366.1"/>
    <property type="molecule type" value="Genomic_DNA"/>
</dbReference>
<name>K9HFA3_9PROT</name>
<organism evidence="6 7">
    <name type="scientific">Caenispirillum salinarum AK4</name>
    <dbReference type="NCBI Taxonomy" id="1238182"/>
    <lineage>
        <taxon>Bacteria</taxon>
        <taxon>Pseudomonadati</taxon>
        <taxon>Pseudomonadota</taxon>
        <taxon>Alphaproteobacteria</taxon>
        <taxon>Rhodospirillales</taxon>
        <taxon>Novispirillaceae</taxon>
        <taxon>Caenispirillum</taxon>
    </lineage>
</organism>
<dbReference type="CDD" id="cd22268">
    <property type="entry name" value="DPBB_RlpA-like"/>
    <property type="match status" value="1"/>
</dbReference>
<comment type="function">
    <text evidence="3">Lytic transglycosylase with a strong preference for naked glycan strands that lack stem peptides.</text>
</comment>
<dbReference type="STRING" id="1238182.C882_1868"/>
<keyword evidence="3" id="KW-0732">Signal</keyword>
<evidence type="ECO:0000313" key="6">
    <source>
        <dbReference type="EMBL" id="EKV27366.1"/>
    </source>
</evidence>
<dbReference type="Gene3D" id="2.40.40.10">
    <property type="entry name" value="RlpA-like domain"/>
    <property type="match status" value="1"/>
</dbReference>
<feature type="chain" id="PRO_5009992168" description="Endolytic peptidoglycan transglycosylase RlpA" evidence="3">
    <location>
        <begin position="25"/>
        <end position="123"/>
    </location>
</feature>
<protein>
    <recommendedName>
        <fullName evidence="3">Endolytic peptidoglycan transglycosylase RlpA</fullName>
        <ecNumber evidence="3">4.2.2.-</ecNumber>
    </recommendedName>
</protein>
<dbReference type="HAMAP" id="MF_02071">
    <property type="entry name" value="RlpA"/>
    <property type="match status" value="1"/>
</dbReference>
<evidence type="ECO:0000256" key="3">
    <source>
        <dbReference type="HAMAP-Rule" id="MF_02071"/>
    </source>
</evidence>
<evidence type="ECO:0000256" key="2">
    <source>
        <dbReference type="ARBA" id="ARBA00023316"/>
    </source>
</evidence>
<dbReference type="InterPro" id="IPR036908">
    <property type="entry name" value="RlpA-like_sf"/>
</dbReference>
<comment type="similarity">
    <text evidence="3 4">Belongs to the RlpA family.</text>
</comment>
<dbReference type="InterPro" id="IPR012997">
    <property type="entry name" value="RplA"/>
</dbReference>
<dbReference type="EC" id="4.2.2.-" evidence="3"/>
<dbReference type="GO" id="GO:0071555">
    <property type="term" value="P:cell wall organization"/>
    <property type="evidence" value="ECO:0007669"/>
    <property type="project" value="UniProtKB-KW"/>
</dbReference>
<keyword evidence="7" id="KW-1185">Reference proteome</keyword>
<dbReference type="NCBIfam" id="TIGR00413">
    <property type="entry name" value="rlpA"/>
    <property type="match status" value="1"/>
</dbReference>
<gene>
    <name evidence="3" type="primary">rlpA</name>
    <name evidence="6" type="ORF">C882_1868</name>
</gene>
<dbReference type="RefSeq" id="WP_009542264.1">
    <property type="nucleotide sequence ID" value="NZ_ANHY01000020.1"/>
</dbReference>
<dbReference type="InterPro" id="IPR034718">
    <property type="entry name" value="RlpA"/>
</dbReference>
<dbReference type="AlphaFoldDB" id="K9HFA3"/>
<reference evidence="6 7" key="1">
    <citation type="journal article" date="2013" name="Genome Announc.">
        <title>Draft Genome Sequence of an Alphaproteobacterium, Caenispirillum salinarum AK4(T), Isolated from a Solar Saltern.</title>
        <authorList>
            <person name="Khatri I."/>
            <person name="Singh A."/>
            <person name="Korpole S."/>
            <person name="Pinnaka A.K."/>
            <person name="Subramanian S."/>
        </authorList>
    </citation>
    <scope>NUCLEOTIDE SEQUENCE [LARGE SCALE GENOMIC DNA]</scope>
    <source>
        <strain evidence="6 7">AK4</strain>
    </source>
</reference>
<keyword evidence="6" id="KW-0449">Lipoprotein</keyword>
<evidence type="ECO:0000256" key="1">
    <source>
        <dbReference type="ARBA" id="ARBA00023239"/>
    </source>
</evidence>
<accession>K9HFA3</accession>
<evidence type="ECO:0000259" key="5">
    <source>
        <dbReference type="Pfam" id="PF03330"/>
    </source>
</evidence>
<dbReference type="Pfam" id="PF03330">
    <property type="entry name" value="DPBB_1"/>
    <property type="match status" value="1"/>
</dbReference>